<reference evidence="2 3" key="1">
    <citation type="submission" date="2018-10" db="EMBL/GenBank/DDBJ databases">
        <authorList>
            <person name="Criscuolo A."/>
        </authorList>
    </citation>
    <scope>NUCLEOTIDE SEQUENCE [LARGE SCALE GENOMIC DNA]</scope>
    <source>
        <strain evidence="2">DnA1</strain>
    </source>
</reference>
<dbReference type="Pfam" id="PF14384">
    <property type="entry name" value="BrnA_antitoxin"/>
    <property type="match status" value="1"/>
</dbReference>
<dbReference type="Proteomes" id="UP000277294">
    <property type="component" value="Unassembled WGS sequence"/>
</dbReference>
<feature type="region of interest" description="Disordered" evidence="1">
    <location>
        <begin position="37"/>
        <end position="60"/>
    </location>
</feature>
<organism evidence="2 3">
    <name type="scientific">Pigmentiphaga humi</name>
    <dbReference type="NCBI Taxonomy" id="2478468"/>
    <lineage>
        <taxon>Bacteria</taxon>
        <taxon>Pseudomonadati</taxon>
        <taxon>Pseudomonadota</taxon>
        <taxon>Betaproteobacteria</taxon>
        <taxon>Burkholderiales</taxon>
        <taxon>Alcaligenaceae</taxon>
        <taxon>Pigmentiphaga</taxon>
    </lineage>
</organism>
<sequence>MKTLKKLDVDKVAKAIEADAGQALPGLRESLAEAKAGKFAQGHTPEQIAKRRGRPVGSTQAVTKEAVKLRLDADVLAALRASGDGWQTRINDTLRASLALGGKVKAHPAGLLPIQAHQDGRQRPGDGVFI</sequence>
<keyword evidence="3" id="KW-1185">Reference proteome</keyword>
<evidence type="ECO:0000256" key="1">
    <source>
        <dbReference type="SAM" id="MobiDB-lite"/>
    </source>
</evidence>
<dbReference type="RefSeq" id="WP_124081987.1">
    <property type="nucleotide sequence ID" value="NZ_UWPJ01000039.1"/>
</dbReference>
<evidence type="ECO:0000313" key="2">
    <source>
        <dbReference type="EMBL" id="VCU72444.1"/>
    </source>
</evidence>
<accession>A0A3P4B847</accession>
<dbReference type="AlphaFoldDB" id="A0A3P4B847"/>
<name>A0A3P4B847_9BURK</name>
<dbReference type="InterPro" id="IPR025528">
    <property type="entry name" value="BrnA_antitoxin"/>
</dbReference>
<dbReference type="EMBL" id="UWPJ01000039">
    <property type="protein sequence ID" value="VCU72444.1"/>
    <property type="molecule type" value="Genomic_DNA"/>
</dbReference>
<dbReference type="OrthoDB" id="9796641at2"/>
<evidence type="ECO:0008006" key="4">
    <source>
        <dbReference type="Google" id="ProtNLM"/>
    </source>
</evidence>
<gene>
    <name evidence="2" type="ORF">PIGHUM_04543</name>
</gene>
<proteinExistence type="predicted"/>
<evidence type="ECO:0000313" key="3">
    <source>
        <dbReference type="Proteomes" id="UP000277294"/>
    </source>
</evidence>
<protein>
    <recommendedName>
        <fullName evidence="4">BrnA antitoxin of type II toxin-antitoxin system</fullName>
    </recommendedName>
</protein>